<dbReference type="GO" id="GO:0010333">
    <property type="term" value="F:terpene synthase activity"/>
    <property type="evidence" value="ECO:0007669"/>
    <property type="project" value="InterPro"/>
</dbReference>
<evidence type="ECO:0000256" key="2">
    <source>
        <dbReference type="RuleBase" id="RU366034"/>
    </source>
</evidence>
<keyword evidence="1 2" id="KW-0456">Lyase</keyword>
<dbReference type="GO" id="GO:0046872">
    <property type="term" value="F:metal ion binding"/>
    <property type="evidence" value="ECO:0007669"/>
    <property type="project" value="UniProtKB-KW"/>
</dbReference>
<keyword evidence="4" id="KW-1185">Reference proteome</keyword>
<keyword evidence="2" id="KW-0479">Metal-binding</keyword>
<dbReference type="OrthoDB" id="3676909at2"/>
<reference evidence="3 4" key="1">
    <citation type="submission" date="2018-12" db="EMBL/GenBank/DDBJ databases">
        <title>The whole draft genome of Streptomyce luteoverticillatus CGMCC 15060.</title>
        <authorList>
            <person name="Feng Z."/>
            <person name="Chen G."/>
            <person name="Zhang J."/>
            <person name="Zhu H."/>
            <person name="Yu X."/>
            <person name="Zhang W."/>
            <person name="Zhang X."/>
        </authorList>
    </citation>
    <scope>NUCLEOTIDE SEQUENCE [LARGE SCALE GENOMIC DNA]</scope>
    <source>
        <strain evidence="3 4">CGMCC 15060</strain>
    </source>
</reference>
<comment type="similarity">
    <text evidence="2">Belongs to the terpene synthase family.</text>
</comment>
<gene>
    <name evidence="3" type="ORF">EKH77_00595</name>
</gene>
<dbReference type="PANTHER" id="PTHR35201:SF4">
    <property type="entry name" value="BETA-PINACENE SYNTHASE-RELATED"/>
    <property type="match status" value="1"/>
</dbReference>
<evidence type="ECO:0000313" key="3">
    <source>
        <dbReference type="EMBL" id="AZQ69915.1"/>
    </source>
</evidence>
<dbReference type="EC" id="4.2.3.-" evidence="2"/>
<dbReference type="EMBL" id="CP034587">
    <property type="protein sequence ID" value="AZQ69915.1"/>
    <property type="molecule type" value="Genomic_DNA"/>
</dbReference>
<dbReference type="Proteomes" id="UP000267900">
    <property type="component" value="Chromosome"/>
</dbReference>
<evidence type="ECO:0000313" key="4">
    <source>
        <dbReference type="Proteomes" id="UP000267900"/>
    </source>
</evidence>
<sequence length="341" mass="39114">MPQNVPLDIPFEVRISPDVEAASARHMKWLKAEGFITSASNAERYLTWAVAELAGRFHPDAFGDDLELGIQGQTFYFFFDDLFDSHLGRDPLAAYEICQEMAALARQNPDAPSVRPTFPLARLWLDHWERLRQGMSPAWRERAARHWEQYFLTYVTEAVNRRAGLVLDMNRYLALRRLAIGVEGVLDTTERCGGFEAPPEVHESTLVQEIREITAEVVILTNDLHSLEKDVANGEPDNAVLLLRREHDCSQEEAIGLLREMVHQRVDRFRRLADRTHELCASLGLSPRQRDSTHRFLEANRACMRGNYDWSRATDRYSRVGVGFVQRSPRIEDTIAALRDL</sequence>
<keyword evidence="2" id="KW-0460">Magnesium</keyword>
<dbReference type="InterPro" id="IPR008949">
    <property type="entry name" value="Isoprenoid_synthase_dom_sf"/>
</dbReference>
<dbReference type="Gene3D" id="1.10.600.10">
    <property type="entry name" value="Farnesyl Diphosphate Synthase"/>
    <property type="match status" value="1"/>
</dbReference>
<proteinExistence type="inferred from homology"/>
<dbReference type="RefSeq" id="WP_126912480.1">
    <property type="nucleotide sequence ID" value="NZ_CP034587.1"/>
</dbReference>
<dbReference type="PANTHER" id="PTHR35201">
    <property type="entry name" value="TERPENE SYNTHASE"/>
    <property type="match status" value="1"/>
</dbReference>
<dbReference type="SFLD" id="SFLDG01020">
    <property type="entry name" value="Terpene_Cyclase_Like_2"/>
    <property type="match status" value="1"/>
</dbReference>
<dbReference type="AlphaFoldDB" id="A0A3S9PBY9"/>
<accession>A0A3S9PBY9</accession>
<comment type="cofactor">
    <cofactor evidence="2">
        <name>Mg(2+)</name>
        <dbReference type="ChEBI" id="CHEBI:18420"/>
    </cofactor>
</comment>
<dbReference type="SUPFAM" id="SSF48576">
    <property type="entry name" value="Terpenoid synthases"/>
    <property type="match status" value="1"/>
</dbReference>
<dbReference type="InterPro" id="IPR034686">
    <property type="entry name" value="Terpene_cyclase-like_2"/>
</dbReference>
<dbReference type="Pfam" id="PF19086">
    <property type="entry name" value="Terpene_syn_C_2"/>
    <property type="match status" value="1"/>
</dbReference>
<dbReference type="SFLD" id="SFLDS00005">
    <property type="entry name" value="Isoprenoid_Synthase_Type_I"/>
    <property type="match status" value="1"/>
</dbReference>
<name>A0A3S9PBY9_STRLT</name>
<protein>
    <recommendedName>
        <fullName evidence="2">Terpene synthase</fullName>
        <ecNumber evidence="2">4.2.3.-</ecNumber>
    </recommendedName>
</protein>
<organism evidence="3 4">
    <name type="scientific">Streptomyces luteoverticillatus</name>
    <name type="common">Streptoverticillium luteoverticillatus</name>
    <dbReference type="NCBI Taxonomy" id="66425"/>
    <lineage>
        <taxon>Bacteria</taxon>
        <taxon>Bacillati</taxon>
        <taxon>Actinomycetota</taxon>
        <taxon>Actinomycetes</taxon>
        <taxon>Kitasatosporales</taxon>
        <taxon>Streptomycetaceae</taxon>
        <taxon>Streptomyces</taxon>
    </lineage>
</organism>
<evidence type="ECO:0000256" key="1">
    <source>
        <dbReference type="ARBA" id="ARBA00023239"/>
    </source>
</evidence>